<accession>A0ABP6AVP2</accession>
<name>A0ABP6AVP2_STRLO</name>
<keyword evidence="2" id="KW-1185">Reference proteome</keyword>
<evidence type="ECO:0000313" key="2">
    <source>
        <dbReference type="Proteomes" id="UP001501777"/>
    </source>
</evidence>
<evidence type="ECO:0000313" key="1">
    <source>
        <dbReference type="EMBL" id="GAA2524394.1"/>
    </source>
</evidence>
<dbReference type="EMBL" id="BAAASG010000041">
    <property type="protein sequence ID" value="GAA2524394.1"/>
    <property type="molecule type" value="Genomic_DNA"/>
</dbReference>
<dbReference type="RefSeq" id="WP_344407163.1">
    <property type="nucleotide sequence ID" value="NZ_BAAASG010000041.1"/>
</dbReference>
<sequence>MARTKPVTWYMATPADGVIELSRQAAVPVNLADAVGQVIDHPTPCRTKWFDESGFSYFRMVKRVGEALQDTGIWPVTWPVRLWIVEPVGDTGNWSPRHYPYRLLAHQIRVLAETDAWPVLGAGGREVLDVIEHQIPERALQWAADWDADSEGMRERCWNWQLCGGRNSGSGTWARSVAHATAYAQRESAAQWWSQRLAGDTVDKVLAGSGVSQLAVSYARRRAADLATAAQHQARFDAYVLDTLRGVDLDTPAPVAA</sequence>
<reference evidence="2" key="1">
    <citation type="journal article" date="2019" name="Int. J. Syst. Evol. Microbiol.">
        <title>The Global Catalogue of Microorganisms (GCM) 10K type strain sequencing project: providing services to taxonomists for standard genome sequencing and annotation.</title>
        <authorList>
            <consortium name="The Broad Institute Genomics Platform"/>
            <consortium name="The Broad Institute Genome Sequencing Center for Infectious Disease"/>
            <person name="Wu L."/>
            <person name="Ma J."/>
        </authorList>
    </citation>
    <scope>NUCLEOTIDE SEQUENCE [LARGE SCALE GENOMIC DNA]</scope>
    <source>
        <strain evidence="2">JCM 4395</strain>
    </source>
</reference>
<organism evidence="1 2">
    <name type="scientific">Streptomyces longisporus</name>
    <dbReference type="NCBI Taxonomy" id="1948"/>
    <lineage>
        <taxon>Bacteria</taxon>
        <taxon>Bacillati</taxon>
        <taxon>Actinomycetota</taxon>
        <taxon>Actinomycetes</taxon>
        <taxon>Kitasatosporales</taxon>
        <taxon>Streptomycetaceae</taxon>
        <taxon>Streptomyces</taxon>
    </lineage>
</organism>
<dbReference type="Proteomes" id="UP001501777">
    <property type="component" value="Unassembled WGS sequence"/>
</dbReference>
<gene>
    <name evidence="1" type="ORF">GCM10010276_89810</name>
</gene>
<comment type="caution">
    <text evidence="1">The sequence shown here is derived from an EMBL/GenBank/DDBJ whole genome shotgun (WGS) entry which is preliminary data.</text>
</comment>
<protein>
    <submittedName>
        <fullName evidence="1">Uncharacterized protein</fullName>
    </submittedName>
</protein>
<proteinExistence type="predicted"/>